<dbReference type="InterPro" id="IPR007035">
    <property type="entry name" value="Peptidase_M55"/>
</dbReference>
<dbReference type="Gene3D" id="3.40.50.10780">
    <property type="entry name" value="Dipeptide transport protein"/>
    <property type="match status" value="1"/>
</dbReference>
<dbReference type="SUPFAM" id="SSF63992">
    <property type="entry name" value="Dipeptide transport protein"/>
    <property type="match status" value="1"/>
</dbReference>
<evidence type="ECO:0000256" key="1">
    <source>
        <dbReference type="PIRSR" id="PIRSR015853-1"/>
    </source>
</evidence>
<protein>
    <submittedName>
        <fullName evidence="3">M55 family metallopeptidase</fullName>
    </submittedName>
</protein>
<sequence>MKLFLSVDMEGITGLPDPSFVSESKNNYERSRRIMTQEANAIIESAFQHGAKDILVNDSHSSMNNLLVEELHPEASLITGGRKPFSMVQSLDSTYDAAIFAGYHSRAGQPGVMSHTMTLYIRNIFLNDVQIGEIGMNAYMAGYYNVPVIMLAGDDCACREIEELIPGVTTATVKEAISRSAAKTMHPEKAKLLLKDKVAEAIQNMENVKPLTPPEKPILRVEFNNYGQAESAAIMPGCEVEKNSTIVRYEAKNMAEAYRALMVMLSLASGVSYS</sequence>
<proteinExistence type="predicted"/>
<feature type="binding site" evidence="2">
    <location>
        <position position="8"/>
    </location>
    <ligand>
        <name>Zn(2+)</name>
        <dbReference type="ChEBI" id="CHEBI:29105"/>
        <label>2</label>
    </ligand>
</feature>
<accession>A0AB39HS06</accession>
<dbReference type="InterPro" id="IPR027476">
    <property type="entry name" value="DppA_N"/>
</dbReference>
<organism evidence="3">
    <name type="scientific">Ornithinibacillus sp. 4-3</name>
    <dbReference type="NCBI Taxonomy" id="3231488"/>
    <lineage>
        <taxon>Bacteria</taxon>
        <taxon>Bacillati</taxon>
        <taxon>Bacillota</taxon>
        <taxon>Bacilli</taxon>
        <taxon>Bacillales</taxon>
        <taxon>Bacillaceae</taxon>
        <taxon>Ornithinibacillus</taxon>
    </lineage>
</organism>
<keyword evidence="2" id="KW-0479">Metal-binding</keyword>
<keyword evidence="2" id="KW-0862">Zinc</keyword>
<evidence type="ECO:0000256" key="2">
    <source>
        <dbReference type="PIRSR" id="PIRSR015853-2"/>
    </source>
</evidence>
<gene>
    <name evidence="3" type="ORF">AB4Y30_17500</name>
</gene>
<name>A0AB39HS06_9BACI</name>
<feature type="binding site" evidence="2">
    <location>
        <position position="60"/>
    </location>
    <ligand>
        <name>Zn(2+)</name>
        <dbReference type="ChEBI" id="CHEBI:29105"/>
        <label>2</label>
    </ligand>
</feature>
<feature type="binding site" evidence="2">
    <location>
        <position position="8"/>
    </location>
    <ligand>
        <name>Zn(2+)</name>
        <dbReference type="ChEBI" id="CHEBI:29105"/>
        <label>1</label>
    </ligand>
</feature>
<dbReference type="PIRSF" id="PIRSF015853">
    <property type="entry name" value="Pep_DppA"/>
    <property type="match status" value="1"/>
</dbReference>
<dbReference type="Gene3D" id="3.30.1360.130">
    <property type="entry name" value="Dipeptide transport protein"/>
    <property type="match status" value="1"/>
</dbReference>
<evidence type="ECO:0000313" key="3">
    <source>
        <dbReference type="EMBL" id="XDK32781.1"/>
    </source>
</evidence>
<feature type="active site" description="Nucleophile" evidence="1">
    <location>
        <position position="115"/>
    </location>
</feature>
<dbReference type="AlphaFoldDB" id="A0AB39HS06"/>
<dbReference type="CDD" id="cd08663">
    <property type="entry name" value="DAP_dppA_1"/>
    <property type="match status" value="1"/>
</dbReference>
<dbReference type="EMBL" id="CP162599">
    <property type="protein sequence ID" value="XDK32781.1"/>
    <property type="molecule type" value="Genomic_DNA"/>
</dbReference>
<feature type="binding site" evidence="2">
    <location>
        <position position="104"/>
    </location>
    <ligand>
        <name>Zn(2+)</name>
        <dbReference type="ChEBI" id="CHEBI:29105"/>
        <label>2</label>
    </ligand>
</feature>
<dbReference type="GO" id="GO:0046872">
    <property type="term" value="F:metal ion binding"/>
    <property type="evidence" value="ECO:0007669"/>
    <property type="project" value="UniProtKB-KW"/>
</dbReference>
<feature type="binding site" evidence="2">
    <location>
        <position position="10"/>
    </location>
    <ligand>
        <name>Zn(2+)</name>
        <dbReference type="ChEBI" id="CHEBI:29105"/>
        <label>1</label>
    </ligand>
</feature>
<dbReference type="InterPro" id="IPR036177">
    <property type="entry name" value="Peptidase_M55_sf"/>
</dbReference>
<dbReference type="RefSeq" id="WP_368653469.1">
    <property type="nucleotide sequence ID" value="NZ_CP162599.1"/>
</dbReference>
<feature type="binding site" evidence="2">
    <location>
        <position position="133"/>
    </location>
    <ligand>
        <name>Zn(2+)</name>
        <dbReference type="ChEBI" id="CHEBI:29105"/>
        <label>2</label>
    </ligand>
</feature>
<reference evidence="3" key="1">
    <citation type="submission" date="2024-07" db="EMBL/GenBank/DDBJ databases">
        <title>Halotolerant mesophilic bacterium Ornithinibacillus sp. 4-3, sp. nov., isolated from soil.</title>
        <authorList>
            <person name="Sidarenka A.V."/>
            <person name="Guliayeva D.E."/>
            <person name="Leanovich S.I."/>
            <person name="Hileuskaya K.S."/>
            <person name="Akhremchuk A.E."/>
            <person name="Sikolenko M.A."/>
            <person name="Valentovich L.N."/>
        </authorList>
    </citation>
    <scope>NUCLEOTIDE SEQUENCE</scope>
    <source>
        <strain evidence="3">4-3</strain>
    </source>
</reference>
<dbReference type="Pfam" id="PF04951">
    <property type="entry name" value="Peptidase_M55"/>
    <property type="match status" value="1"/>
</dbReference>